<dbReference type="InterPro" id="IPR026040">
    <property type="entry name" value="HyI-like"/>
</dbReference>
<name>A0ABV5LPN2_9ACTN</name>
<dbReference type="InterPro" id="IPR013022">
    <property type="entry name" value="Xyl_isomerase-like_TIM-brl"/>
</dbReference>
<keyword evidence="1 2" id="KW-0413">Isomerase</keyword>
<feature type="compositionally biased region" description="Basic and acidic residues" evidence="3">
    <location>
        <begin position="252"/>
        <end position="264"/>
    </location>
</feature>
<accession>A0ABV5LPN2</accession>
<dbReference type="Proteomes" id="UP001589748">
    <property type="component" value="Unassembled WGS sequence"/>
</dbReference>
<dbReference type="EMBL" id="JBHMDM010000002">
    <property type="protein sequence ID" value="MFB9376048.1"/>
    <property type="molecule type" value="Genomic_DNA"/>
</dbReference>
<evidence type="ECO:0000313" key="6">
    <source>
        <dbReference type="Proteomes" id="UP001589748"/>
    </source>
</evidence>
<evidence type="ECO:0000256" key="3">
    <source>
        <dbReference type="SAM" id="MobiDB-lite"/>
    </source>
</evidence>
<dbReference type="Gene3D" id="3.20.20.150">
    <property type="entry name" value="Divalent-metal-dependent TIM barrel enzymes"/>
    <property type="match status" value="1"/>
</dbReference>
<gene>
    <name evidence="5" type="ORF">ACFFVI_03610</name>
</gene>
<dbReference type="InterPro" id="IPR036237">
    <property type="entry name" value="Xyl_isomerase-like_sf"/>
</dbReference>
<organism evidence="5 6">
    <name type="scientific">Kineococcus gynurae</name>
    <dbReference type="NCBI Taxonomy" id="452979"/>
    <lineage>
        <taxon>Bacteria</taxon>
        <taxon>Bacillati</taxon>
        <taxon>Actinomycetota</taxon>
        <taxon>Actinomycetes</taxon>
        <taxon>Kineosporiales</taxon>
        <taxon>Kineosporiaceae</taxon>
        <taxon>Kineococcus</taxon>
    </lineage>
</organism>
<feature type="domain" description="Xylose isomerase-like TIM barrel" evidence="4">
    <location>
        <begin position="27"/>
        <end position="246"/>
    </location>
</feature>
<dbReference type="InterPro" id="IPR050417">
    <property type="entry name" value="Sugar_Epim/Isomerase"/>
</dbReference>
<evidence type="ECO:0000259" key="4">
    <source>
        <dbReference type="Pfam" id="PF01261"/>
    </source>
</evidence>
<sequence>MRTPPLLPAANLEWLCTEAGPELPERVAAAAGHGFGEVEVWQWRHRDLDALARALAEHRVALRTMVVDPAADLTAASSPEAFVRAVTGSAEVARRLGAPFLVVTAGDTVPGLGRDVQRSRVLEALRAAAAVLPDDVTLLLEPLNDRVDHVGTFLTSTSEGLDLVQEVGSPRVRLLLDVYHALMMGEDLGRELAGRAGLVAHAQVADVPGRTEPGSGDVDWSSTLEVLHRAGYRGGFGLECRASEGTAAVVRRAREIPWPERGTDGPRPVPASAPGPPRDGIETSGGLP</sequence>
<dbReference type="PANTHER" id="PTHR43489">
    <property type="entry name" value="ISOMERASE"/>
    <property type="match status" value="1"/>
</dbReference>
<dbReference type="RefSeq" id="WP_380134452.1">
    <property type="nucleotide sequence ID" value="NZ_JBHLUI010000002.1"/>
</dbReference>
<dbReference type="SUPFAM" id="SSF51658">
    <property type="entry name" value="Xylose isomerase-like"/>
    <property type="match status" value="1"/>
</dbReference>
<evidence type="ECO:0000256" key="2">
    <source>
        <dbReference type="PIRNR" id="PIRNR006241"/>
    </source>
</evidence>
<evidence type="ECO:0000313" key="5">
    <source>
        <dbReference type="EMBL" id="MFB9376048.1"/>
    </source>
</evidence>
<feature type="compositionally biased region" description="Pro residues" evidence="3">
    <location>
        <begin position="267"/>
        <end position="277"/>
    </location>
</feature>
<dbReference type="PIRSF" id="PIRSF006241">
    <property type="entry name" value="HyI"/>
    <property type="match status" value="1"/>
</dbReference>
<keyword evidence="6" id="KW-1185">Reference proteome</keyword>
<reference evidence="5 6" key="1">
    <citation type="submission" date="2024-09" db="EMBL/GenBank/DDBJ databases">
        <authorList>
            <person name="Sun Q."/>
            <person name="Mori K."/>
        </authorList>
    </citation>
    <scope>NUCLEOTIDE SEQUENCE [LARGE SCALE GENOMIC DNA]</scope>
    <source>
        <strain evidence="5 6">TISTR 1856</strain>
    </source>
</reference>
<proteinExistence type="inferred from homology"/>
<comment type="similarity">
    <text evidence="2">Belongs to the hyi family.</text>
</comment>
<feature type="region of interest" description="Disordered" evidence="3">
    <location>
        <begin position="252"/>
        <end position="288"/>
    </location>
</feature>
<comment type="caution">
    <text evidence="5">The sequence shown here is derived from an EMBL/GenBank/DDBJ whole genome shotgun (WGS) entry which is preliminary data.</text>
</comment>
<protein>
    <submittedName>
        <fullName evidence="5">TIM barrel protein</fullName>
    </submittedName>
</protein>
<dbReference type="Pfam" id="PF01261">
    <property type="entry name" value="AP_endonuc_2"/>
    <property type="match status" value="1"/>
</dbReference>
<evidence type="ECO:0000256" key="1">
    <source>
        <dbReference type="ARBA" id="ARBA00023235"/>
    </source>
</evidence>